<dbReference type="RefSeq" id="WP_085932249.1">
    <property type="nucleotide sequence ID" value="NZ_FUWJ01000001.1"/>
</dbReference>
<dbReference type="AlphaFoldDB" id="A0A1T4JVV7"/>
<dbReference type="OrthoDB" id="7375372at2"/>
<feature type="chain" id="PRO_5012233553" evidence="2">
    <location>
        <begin position="28"/>
        <end position="196"/>
    </location>
</feature>
<evidence type="ECO:0000256" key="2">
    <source>
        <dbReference type="SAM" id="SignalP"/>
    </source>
</evidence>
<dbReference type="Proteomes" id="UP000190092">
    <property type="component" value="Unassembled WGS sequence"/>
</dbReference>
<organism evidence="3 4">
    <name type="scientific">Enhydrobacter aerosaccus</name>
    <dbReference type="NCBI Taxonomy" id="225324"/>
    <lineage>
        <taxon>Bacteria</taxon>
        <taxon>Pseudomonadati</taxon>
        <taxon>Pseudomonadota</taxon>
        <taxon>Alphaproteobacteria</taxon>
        <taxon>Hyphomicrobiales</taxon>
        <taxon>Enhydrobacter</taxon>
    </lineage>
</organism>
<accession>A0A1T4JVV7</accession>
<name>A0A1T4JVV7_9HYPH</name>
<evidence type="ECO:0000313" key="4">
    <source>
        <dbReference type="Proteomes" id="UP000190092"/>
    </source>
</evidence>
<keyword evidence="4" id="KW-1185">Reference proteome</keyword>
<evidence type="ECO:0000256" key="1">
    <source>
        <dbReference type="SAM" id="MobiDB-lite"/>
    </source>
</evidence>
<proteinExistence type="predicted"/>
<sequence>MMMRSIKWAAGMSLVAATLTLATVAPAAAQGNLQAVPRAGVSFANTVTIRATIETVDTETRTVAFTTESGRLLESAVSDSVRNLDAIEDGTTADITFNEVVTLLNLRQKGPGSHEARRQATDPSASDIESGRFTMTVVGVNLAANQVSLVDPRGGQVRTLAATSIAKQDMLKKIKVGDVVIGIATPLMVTAITPVK</sequence>
<protein>
    <submittedName>
        <fullName evidence="3">Uncharacterized protein</fullName>
    </submittedName>
</protein>
<keyword evidence="2" id="KW-0732">Signal</keyword>
<feature type="signal peptide" evidence="2">
    <location>
        <begin position="1"/>
        <end position="27"/>
    </location>
</feature>
<reference evidence="4" key="1">
    <citation type="submission" date="2017-02" db="EMBL/GenBank/DDBJ databases">
        <authorList>
            <person name="Varghese N."/>
            <person name="Submissions S."/>
        </authorList>
    </citation>
    <scope>NUCLEOTIDE SEQUENCE [LARGE SCALE GENOMIC DNA]</scope>
    <source>
        <strain evidence="4">ATCC 27094</strain>
    </source>
</reference>
<gene>
    <name evidence="3" type="ORF">SAMN02745126_00520</name>
</gene>
<evidence type="ECO:0000313" key="3">
    <source>
        <dbReference type="EMBL" id="SJZ34340.1"/>
    </source>
</evidence>
<dbReference type="EMBL" id="FUWJ01000001">
    <property type="protein sequence ID" value="SJZ34340.1"/>
    <property type="molecule type" value="Genomic_DNA"/>
</dbReference>
<feature type="region of interest" description="Disordered" evidence="1">
    <location>
        <begin position="108"/>
        <end position="128"/>
    </location>
</feature>